<dbReference type="GeneID" id="52037339"/>
<comment type="caution">
    <text evidence="2">The sequence shown here is derived from an EMBL/GenBank/DDBJ whole genome shotgun (WGS) entry which is preliminary data.</text>
</comment>
<dbReference type="RefSeq" id="WP_082200354.1">
    <property type="nucleotide sequence ID" value="NZ_CAUWMG010000001.1"/>
</dbReference>
<evidence type="ECO:0000313" key="3">
    <source>
        <dbReference type="Proteomes" id="UP000306813"/>
    </source>
</evidence>
<organism evidence="2 3">
    <name type="scientific">Campylobacter helveticus</name>
    <dbReference type="NCBI Taxonomy" id="28898"/>
    <lineage>
        <taxon>Bacteria</taxon>
        <taxon>Pseudomonadati</taxon>
        <taxon>Campylobacterota</taxon>
        <taxon>Epsilonproteobacteria</taxon>
        <taxon>Campylobacterales</taxon>
        <taxon>Campylobacteraceae</taxon>
        <taxon>Campylobacter</taxon>
    </lineage>
</organism>
<feature type="region of interest" description="Disordered" evidence="1">
    <location>
        <begin position="11"/>
        <end position="30"/>
    </location>
</feature>
<sequence length="82" mass="9398">MDFVESLKDIKKQMQEQKSSKNKAEKSGVGLKNSELETLAKEKGEIAKVKSEEDELRAIFLKEEKLLDEFSELIKNANIKKI</sequence>
<reference evidence="2 3" key="1">
    <citation type="submission" date="2019-05" db="EMBL/GenBank/DDBJ databases">
        <title>Draft genomes of eight strains of Campylobacter helveticus isolated from cats and a dog in New Zealand.</title>
        <authorList>
            <person name="Bojanic K."/>
            <person name="Midwinter A.C."/>
            <person name="Biggs P.J."/>
            <person name="Acke E."/>
            <person name="Cornelius A.J."/>
            <person name="Marshall J.C."/>
        </authorList>
    </citation>
    <scope>NUCLEOTIDE SEQUENCE [LARGE SCALE GENOMIC DNA]</scope>
    <source>
        <strain evidence="2 3">ACP123b</strain>
    </source>
</reference>
<gene>
    <name evidence="2" type="ORF">FDW42_01115</name>
</gene>
<protein>
    <submittedName>
        <fullName evidence="2">Uncharacterized protein</fullName>
    </submittedName>
</protein>
<proteinExistence type="predicted"/>
<evidence type="ECO:0000256" key="1">
    <source>
        <dbReference type="SAM" id="MobiDB-lite"/>
    </source>
</evidence>
<feature type="compositionally biased region" description="Basic and acidic residues" evidence="1">
    <location>
        <begin position="11"/>
        <end position="26"/>
    </location>
</feature>
<dbReference type="Proteomes" id="UP000306813">
    <property type="component" value="Unassembled WGS sequence"/>
</dbReference>
<accession>A0AAX2UME0</accession>
<dbReference type="KEGG" id="chv:CHELV3228_1435"/>
<name>A0AAX2UME0_9BACT</name>
<evidence type="ECO:0000313" key="2">
    <source>
        <dbReference type="EMBL" id="TNB58829.1"/>
    </source>
</evidence>
<dbReference type="AlphaFoldDB" id="A0AAX2UME0"/>
<dbReference type="EMBL" id="VDBS01000012">
    <property type="protein sequence ID" value="TNB58829.1"/>
    <property type="molecule type" value="Genomic_DNA"/>
</dbReference>